<gene>
    <name evidence="2" type="ORF">ACFFGT_30645</name>
</gene>
<evidence type="ECO:0000313" key="2">
    <source>
        <dbReference type="EMBL" id="MFC0518613.1"/>
    </source>
</evidence>
<dbReference type="EMBL" id="JBHLTS010000079">
    <property type="protein sequence ID" value="MFC0518613.1"/>
    <property type="molecule type" value="Genomic_DNA"/>
</dbReference>
<dbReference type="Proteomes" id="UP001589828">
    <property type="component" value="Unassembled WGS sequence"/>
</dbReference>
<organism evidence="2 3">
    <name type="scientific">Mucilaginibacter angelicae</name>
    <dbReference type="NCBI Taxonomy" id="869718"/>
    <lineage>
        <taxon>Bacteria</taxon>
        <taxon>Pseudomonadati</taxon>
        <taxon>Bacteroidota</taxon>
        <taxon>Sphingobacteriia</taxon>
        <taxon>Sphingobacteriales</taxon>
        <taxon>Sphingobacteriaceae</taxon>
        <taxon>Mucilaginibacter</taxon>
    </lineage>
</organism>
<reference evidence="2 3" key="1">
    <citation type="submission" date="2024-09" db="EMBL/GenBank/DDBJ databases">
        <authorList>
            <person name="Sun Q."/>
            <person name="Mori K."/>
        </authorList>
    </citation>
    <scope>NUCLEOTIDE SEQUENCE [LARGE SCALE GENOMIC DNA]</scope>
    <source>
        <strain evidence="2 3">NCAIM B.02415</strain>
    </source>
</reference>
<name>A0ABV6LGP5_9SPHI</name>
<comment type="caution">
    <text evidence="2">The sequence shown here is derived from an EMBL/GenBank/DDBJ whole genome shotgun (WGS) entry which is preliminary data.</text>
</comment>
<proteinExistence type="predicted"/>
<feature type="chain" id="PRO_5046751636" evidence="1">
    <location>
        <begin position="19"/>
        <end position="64"/>
    </location>
</feature>
<sequence length="64" mass="6844">MIKYLIAILLASFLFACAAEAQSGRQLVTGGKIPAFSFTDQNGKAFNTDCYVGKSAGAGRRHFL</sequence>
<dbReference type="PROSITE" id="PS51257">
    <property type="entry name" value="PROKAR_LIPOPROTEIN"/>
    <property type="match status" value="1"/>
</dbReference>
<accession>A0ABV6LGP5</accession>
<feature type="signal peptide" evidence="1">
    <location>
        <begin position="1"/>
        <end position="18"/>
    </location>
</feature>
<evidence type="ECO:0000256" key="1">
    <source>
        <dbReference type="SAM" id="SignalP"/>
    </source>
</evidence>
<evidence type="ECO:0000313" key="3">
    <source>
        <dbReference type="Proteomes" id="UP001589828"/>
    </source>
</evidence>
<dbReference type="RefSeq" id="WP_377026326.1">
    <property type="nucleotide sequence ID" value="NZ_JBHLTS010000079.1"/>
</dbReference>
<keyword evidence="3" id="KW-1185">Reference proteome</keyword>
<keyword evidence="1" id="KW-0732">Signal</keyword>
<protein>
    <submittedName>
        <fullName evidence="2">Uncharacterized protein</fullName>
    </submittedName>
</protein>